<evidence type="ECO:0000313" key="2">
    <source>
        <dbReference type="Proteomes" id="UP000737018"/>
    </source>
</evidence>
<gene>
    <name evidence="1" type="ORF">CMV_012144</name>
</gene>
<dbReference type="OrthoDB" id="62622at2759"/>
<keyword evidence="2" id="KW-1185">Reference proteome</keyword>
<accession>A0A8J4R406</accession>
<comment type="caution">
    <text evidence="1">The sequence shown here is derived from an EMBL/GenBank/DDBJ whole genome shotgun (WGS) entry which is preliminary data.</text>
</comment>
<dbReference type="AlphaFoldDB" id="A0A8J4R406"/>
<reference evidence="1" key="1">
    <citation type="submission" date="2020-03" db="EMBL/GenBank/DDBJ databases">
        <title>Castanea mollissima Vanexum genome sequencing.</title>
        <authorList>
            <person name="Staton M."/>
        </authorList>
    </citation>
    <scope>NUCLEOTIDE SEQUENCE</scope>
    <source>
        <tissue evidence="1">Leaf</tissue>
    </source>
</reference>
<evidence type="ECO:0000313" key="1">
    <source>
        <dbReference type="EMBL" id="KAF3963468.1"/>
    </source>
</evidence>
<organism evidence="1 2">
    <name type="scientific">Castanea mollissima</name>
    <name type="common">Chinese chestnut</name>
    <dbReference type="NCBI Taxonomy" id="60419"/>
    <lineage>
        <taxon>Eukaryota</taxon>
        <taxon>Viridiplantae</taxon>
        <taxon>Streptophyta</taxon>
        <taxon>Embryophyta</taxon>
        <taxon>Tracheophyta</taxon>
        <taxon>Spermatophyta</taxon>
        <taxon>Magnoliopsida</taxon>
        <taxon>eudicotyledons</taxon>
        <taxon>Gunneridae</taxon>
        <taxon>Pentapetalae</taxon>
        <taxon>rosids</taxon>
        <taxon>fabids</taxon>
        <taxon>Fagales</taxon>
        <taxon>Fagaceae</taxon>
        <taxon>Castanea</taxon>
    </lineage>
</organism>
<name>A0A8J4R406_9ROSI</name>
<sequence>MANTSVIHDTAASQPIDKPIPAGVPGHLTNNYFWADGKNCGNFITWNILHLPSAVAKALAVAGVGRVTARFGGDPTEAEAQPSIIVCVDGDEGRVRNVLILLPLAFYLSS</sequence>
<dbReference type="Proteomes" id="UP000737018">
    <property type="component" value="Unassembled WGS sequence"/>
</dbReference>
<dbReference type="EMBL" id="JRKL02001534">
    <property type="protein sequence ID" value="KAF3963468.1"/>
    <property type="molecule type" value="Genomic_DNA"/>
</dbReference>
<proteinExistence type="predicted"/>
<protein>
    <submittedName>
        <fullName evidence="1">Uncharacterized protein</fullName>
    </submittedName>
</protein>